<dbReference type="SUPFAM" id="SSF46689">
    <property type="entry name" value="Homeodomain-like"/>
    <property type="match status" value="1"/>
</dbReference>
<dbReference type="Gene3D" id="1.10.10.60">
    <property type="entry name" value="Homeodomain-like"/>
    <property type="match status" value="2"/>
</dbReference>
<dbReference type="InterPro" id="IPR009057">
    <property type="entry name" value="Homeodomain-like_sf"/>
</dbReference>
<keyword evidence="6" id="KW-1185">Reference proteome</keyword>
<protein>
    <submittedName>
        <fullName evidence="5">AraC family transcriptional regulator</fullName>
    </submittedName>
</protein>
<gene>
    <name evidence="5" type="ORF">LVJ94_29830</name>
</gene>
<sequence length="265" mass="27915">MKLASVPTALAEGDPELPTWPPLLATRGFGSKSATHMHHAMHIVLALEGTLTVFSGKTKDSAPIRAAGVLTAPDEPHAIEAEGVEVLLVFLEPESDVGAALRTVLSGPVRIVSAEERDQLVADTDPMSIMQSGGVAWTDRAASVLGGAPAREAPRPMHPRVRKVLKLLRTMPSDSDTSLEALAEAVSLSPSRLMHAFSESIGVPLRPYLAWLKLQRAAAAIVTGMPLAQAAHAAGFADAAHMTRTFRRMFGMSPSALVRGGATAE</sequence>
<dbReference type="EMBL" id="CP089983">
    <property type="protein sequence ID" value="WXB01107.1"/>
    <property type="molecule type" value="Genomic_DNA"/>
</dbReference>
<feature type="domain" description="HTH araC/xylS-type" evidence="4">
    <location>
        <begin position="162"/>
        <end position="260"/>
    </location>
</feature>
<keyword evidence="1" id="KW-0805">Transcription regulation</keyword>
<evidence type="ECO:0000313" key="5">
    <source>
        <dbReference type="EMBL" id="WXB01107.1"/>
    </source>
</evidence>
<accession>A0ABZ2KXT0</accession>
<dbReference type="PANTHER" id="PTHR46796">
    <property type="entry name" value="HTH-TYPE TRANSCRIPTIONAL ACTIVATOR RHAS-RELATED"/>
    <property type="match status" value="1"/>
</dbReference>
<dbReference type="PANTHER" id="PTHR46796:SF15">
    <property type="entry name" value="BLL1074 PROTEIN"/>
    <property type="match status" value="1"/>
</dbReference>
<organism evidence="5 6">
    <name type="scientific">Pendulispora rubella</name>
    <dbReference type="NCBI Taxonomy" id="2741070"/>
    <lineage>
        <taxon>Bacteria</taxon>
        <taxon>Pseudomonadati</taxon>
        <taxon>Myxococcota</taxon>
        <taxon>Myxococcia</taxon>
        <taxon>Myxococcales</taxon>
        <taxon>Sorangiineae</taxon>
        <taxon>Pendulisporaceae</taxon>
        <taxon>Pendulispora</taxon>
    </lineage>
</organism>
<dbReference type="Pfam" id="PF12833">
    <property type="entry name" value="HTH_18"/>
    <property type="match status" value="1"/>
</dbReference>
<dbReference type="SMART" id="SM00342">
    <property type="entry name" value="HTH_ARAC"/>
    <property type="match status" value="1"/>
</dbReference>
<dbReference type="RefSeq" id="WP_394830715.1">
    <property type="nucleotide sequence ID" value="NZ_CP089929.1"/>
</dbReference>
<evidence type="ECO:0000256" key="1">
    <source>
        <dbReference type="ARBA" id="ARBA00023015"/>
    </source>
</evidence>
<reference evidence="5" key="1">
    <citation type="submission" date="2021-12" db="EMBL/GenBank/DDBJ databases">
        <title>Discovery of the Pendulisporaceae a myxobacterial family with distinct sporulation behavior and unique specialized metabolism.</title>
        <authorList>
            <person name="Garcia R."/>
            <person name="Popoff A."/>
            <person name="Bader C.D."/>
            <person name="Loehr J."/>
            <person name="Walesch S."/>
            <person name="Walt C."/>
            <person name="Boldt J."/>
            <person name="Bunk B."/>
            <person name="Haeckl F.J.F.P.J."/>
            <person name="Gunesch A.P."/>
            <person name="Birkelbach J."/>
            <person name="Nuebel U."/>
            <person name="Pietschmann T."/>
            <person name="Bach T."/>
            <person name="Mueller R."/>
        </authorList>
    </citation>
    <scope>NUCLEOTIDE SEQUENCE</scope>
    <source>
        <strain evidence="5">MSr11367</strain>
    </source>
</reference>
<evidence type="ECO:0000313" key="6">
    <source>
        <dbReference type="Proteomes" id="UP001374803"/>
    </source>
</evidence>
<keyword evidence="3" id="KW-0804">Transcription</keyword>
<proteinExistence type="predicted"/>
<dbReference type="InterPro" id="IPR050204">
    <property type="entry name" value="AraC_XylS_family_regulators"/>
</dbReference>
<evidence type="ECO:0000256" key="3">
    <source>
        <dbReference type="ARBA" id="ARBA00023163"/>
    </source>
</evidence>
<keyword evidence="2" id="KW-0238">DNA-binding</keyword>
<dbReference type="PROSITE" id="PS01124">
    <property type="entry name" value="HTH_ARAC_FAMILY_2"/>
    <property type="match status" value="1"/>
</dbReference>
<evidence type="ECO:0000256" key="2">
    <source>
        <dbReference type="ARBA" id="ARBA00023125"/>
    </source>
</evidence>
<dbReference type="InterPro" id="IPR018060">
    <property type="entry name" value="HTH_AraC"/>
</dbReference>
<name>A0ABZ2KXT0_9BACT</name>
<dbReference type="Proteomes" id="UP001374803">
    <property type="component" value="Chromosome"/>
</dbReference>
<evidence type="ECO:0000259" key="4">
    <source>
        <dbReference type="PROSITE" id="PS01124"/>
    </source>
</evidence>